<protein>
    <recommendedName>
        <fullName evidence="1">Serine-threonine/tyrosine-protein kinase catalytic domain-containing protein</fullName>
    </recommendedName>
</protein>
<reference evidence="2" key="1">
    <citation type="submission" date="2023-03" db="EMBL/GenBank/DDBJ databases">
        <title>Massive genome expansion in bonnet fungi (Mycena s.s.) driven by repeated elements and novel gene families across ecological guilds.</title>
        <authorList>
            <consortium name="Lawrence Berkeley National Laboratory"/>
            <person name="Harder C.B."/>
            <person name="Miyauchi S."/>
            <person name="Viragh M."/>
            <person name="Kuo A."/>
            <person name="Thoen E."/>
            <person name="Andreopoulos B."/>
            <person name="Lu D."/>
            <person name="Skrede I."/>
            <person name="Drula E."/>
            <person name="Henrissat B."/>
            <person name="Morin E."/>
            <person name="Kohler A."/>
            <person name="Barry K."/>
            <person name="LaButti K."/>
            <person name="Morin E."/>
            <person name="Salamov A."/>
            <person name="Lipzen A."/>
            <person name="Mereny Z."/>
            <person name="Hegedus B."/>
            <person name="Baldrian P."/>
            <person name="Stursova M."/>
            <person name="Weitz H."/>
            <person name="Taylor A."/>
            <person name="Grigoriev I.V."/>
            <person name="Nagy L.G."/>
            <person name="Martin F."/>
            <person name="Kauserud H."/>
        </authorList>
    </citation>
    <scope>NUCLEOTIDE SEQUENCE</scope>
    <source>
        <strain evidence="2">CBHHK002</strain>
    </source>
</reference>
<organism evidence="2 3">
    <name type="scientific">Mycena albidolilacea</name>
    <dbReference type="NCBI Taxonomy" id="1033008"/>
    <lineage>
        <taxon>Eukaryota</taxon>
        <taxon>Fungi</taxon>
        <taxon>Dikarya</taxon>
        <taxon>Basidiomycota</taxon>
        <taxon>Agaricomycotina</taxon>
        <taxon>Agaricomycetes</taxon>
        <taxon>Agaricomycetidae</taxon>
        <taxon>Agaricales</taxon>
        <taxon>Marasmiineae</taxon>
        <taxon>Mycenaceae</taxon>
        <taxon>Mycena</taxon>
    </lineage>
</organism>
<feature type="domain" description="Serine-threonine/tyrosine-protein kinase catalytic" evidence="1">
    <location>
        <begin position="8"/>
        <end position="85"/>
    </location>
</feature>
<dbReference type="Gene3D" id="1.10.510.10">
    <property type="entry name" value="Transferase(Phosphotransferase) domain 1"/>
    <property type="match status" value="1"/>
</dbReference>
<dbReference type="AlphaFoldDB" id="A0AAD6ZVN6"/>
<name>A0AAD6ZVN6_9AGAR</name>
<proteinExistence type="predicted"/>
<dbReference type="Proteomes" id="UP001218218">
    <property type="component" value="Unassembled WGS sequence"/>
</dbReference>
<dbReference type="EMBL" id="JARIHO010000025">
    <property type="protein sequence ID" value="KAJ7342504.1"/>
    <property type="molecule type" value="Genomic_DNA"/>
</dbReference>
<evidence type="ECO:0000313" key="2">
    <source>
        <dbReference type="EMBL" id="KAJ7342504.1"/>
    </source>
</evidence>
<sequence length="100" mass="11885">DIWKGLVQGQSVSVKIMRIFANSNIETTLKEFGREVLIWRQLWHPNMFPFFGLYTVQNRLCLISPWMENGYIVKFLELENPTNTERLSRVSTCLDWRIYG</sequence>
<evidence type="ECO:0000259" key="1">
    <source>
        <dbReference type="Pfam" id="PF07714"/>
    </source>
</evidence>
<feature type="non-terminal residue" evidence="2">
    <location>
        <position position="100"/>
    </location>
</feature>
<dbReference type="InterPro" id="IPR011009">
    <property type="entry name" value="Kinase-like_dom_sf"/>
</dbReference>
<dbReference type="SUPFAM" id="SSF56112">
    <property type="entry name" value="Protein kinase-like (PK-like)"/>
    <property type="match status" value="1"/>
</dbReference>
<dbReference type="Pfam" id="PF07714">
    <property type="entry name" value="PK_Tyr_Ser-Thr"/>
    <property type="match status" value="1"/>
</dbReference>
<evidence type="ECO:0000313" key="3">
    <source>
        <dbReference type="Proteomes" id="UP001218218"/>
    </source>
</evidence>
<comment type="caution">
    <text evidence="2">The sequence shown here is derived from an EMBL/GenBank/DDBJ whole genome shotgun (WGS) entry which is preliminary data.</text>
</comment>
<gene>
    <name evidence="2" type="ORF">DFH08DRAFT_703928</name>
</gene>
<keyword evidence="3" id="KW-1185">Reference proteome</keyword>
<dbReference type="GO" id="GO:0004672">
    <property type="term" value="F:protein kinase activity"/>
    <property type="evidence" value="ECO:0007669"/>
    <property type="project" value="InterPro"/>
</dbReference>
<dbReference type="InterPro" id="IPR001245">
    <property type="entry name" value="Ser-Thr/Tyr_kinase_cat_dom"/>
</dbReference>
<accession>A0AAD6ZVN6</accession>